<feature type="compositionally biased region" description="Low complexity" evidence="1">
    <location>
        <begin position="38"/>
        <end position="47"/>
    </location>
</feature>
<feature type="compositionally biased region" description="Gly residues" evidence="1">
    <location>
        <begin position="14"/>
        <end position="23"/>
    </location>
</feature>
<feature type="compositionally biased region" description="Acidic residues" evidence="1">
    <location>
        <begin position="28"/>
        <end position="37"/>
    </location>
</feature>
<feature type="domain" description="DUF7573" evidence="2">
    <location>
        <begin position="53"/>
        <end position="91"/>
    </location>
</feature>
<dbReference type="EMBL" id="JBHSWX010000012">
    <property type="protein sequence ID" value="MFC6786590.1"/>
    <property type="molecule type" value="Genomic_DNA"/>
</dbReference>
<comment type="caution">
    <text evidence="3">The sequence shown here is derived from an EMBL/GenBank/DDBJ whole genome shotgun (WGS) entry which is preliminary data.</text>
</comment>
<name>A0ABD5TGN1_9EURY</name>
<dbReference type="Proteomes" id="UP001596443">
    <property type="component" value="Unassembled WGS sequence"/>
</dbReference>
<dbReference type="Pfam" id="PF24458">
    <property type="entry name" value="DUF7573"/>
    <property type="match status" value="1"/>
</dbReference>
<dbReference type="GeneID" id="81209676"/>
<evidence type="ECO:0000259" key="2">
    <source>
        <dbReference type="Pfam" id="PF24458"/>
    </source>
</evidence>
<protein>
    <recommendedName>
        <fullName evidence="2">DUF7573 domain-containing protein</fullName>
    </recommendedName>
</protein>
<gene>
    <name evidence="3" type="ORF">ACFQFD_11495</name>
</gene>
<evidence type="ECO:0000313" key="3">
    <source>
        <dbReference type="EMBL" id="MFC6786590.1"/>
    </source>
</evidence>
<evidence type="ECO:0000313" key="4">
    <source>
        <dbReference type="Proteomes" id="UP001596443"/>
    </source>
</evidence>
<accession>A0ABD5TGN1</accession>
<dbReference type="RefSeq" id="WP_284060811.1">
    <property type="nucleotide sequence ID" value="NZ_CP126158.1"/>
</dbReference>
<proteinExistence type="predicted"/>
<evidence type="ECO:0000256" key="1">
    <source>
        <dbReference type="SAM" id="MobiDB-lite"/>
    </source>
</evidence>
<keyword evidence="4" id="KW-1185">Reference proteome</keyword>
<reference evidence="3 4" key="1">
    <citation type="journal article" date="2019" name="Int. J. Syst. Evol. Microbiol.">
        <title>The Global Catalogue of Microorganisms (GCM) 10K type strain sequencing project: providing services to taxonomists for standard genome sequencing and annotation.</title>
        <authorList>
            <consortium name="The Broad Institute Genomics Platform"/>
            <consortium name="The Broad Institute Genome Sequencing Center for Infectious Disease"/>
            <person name="Wu L."/>
            <person name="Ma J."/>
        </authorList>
    </citation>
    <scope>NUCLEOTIDE SEQUENCE [LARGE SCALE GENOMIC DNA]</scope>
    <source>
        <strain evidence="3 4">SYNS20</strain>
    </source>
</reference>
<dbReference type="AlphaFoldDB" id="A0ABD5TGN1"/>
<feature type="region of interest" description="Disordered" evidence="1">
    <location>
        <begin position="1"/>
        <end position="61"/>
    </location>
</feature>
<dbReference type="InterPro" id="IPR055995">
    <property type="entry name" value="DUF7573"/>
</dbReference>
<organism evidence="3 4">
    <name type="scientific">Halobaculum halobium</name>
    <dbReference type="NCBI Taxonomy" id="3032281"/>
    <lineage>
        <taxon>Archaea</taxon>
        <taxon>Methanobacteriati</taxon>
        <taxon>Methanobacteriota</taxon>
        <taxon>Stenosarchaea group</taxon>
        <taxon>Halobacteria</taxon>
        <taxon>Halobacteriales</taxon>
        <taxon>Haloferacaceae</taxon>
        <taxon>Halobaculum</taxon>
    </lineage>
</organism>
<sequence>MSEDRTLEEFAAADGGGGEGGDAPDGTADGDDPDVDATEAPSGAVDADAVDPAEPTYNVSPDGAPCATCDASVTRRWRQEGDYVCGECKEW</sequence>